<reference evidence="7 8" key="1">
    <citation type="submission" date="2017-07" db="EMBL/GenBank/DDBJ databases">
        <title>Isolation and development of strain Bacillus megaterium SR7 for enhanced growth and metabolite production under supercritical carbon dioxide.</title>
        <authorList>
            <person name="Freedman A.J.E."/>
            <person name="Peet K.C."/>
            <person name="Boock J.T."/>
            <person name="Penn K."/>
            <person name="Prather K.L.J."/>
            <person name="Thompson J.R."/>
        </authorList>
    </citation>
    <scope>NUCLEOTIDE SEQUENCE [LARGE SCALE GENOMIC DNA]</scope>
    <source>
        <strain evidence="7 8">SR7</strain>
    </source>
</reference>
<name>A0AA86I9K7_PRIMG</name>
<feature type="transmembrane region" description="Helical" evidence="6">
    <location>
        <begin position="245"/>
        <end position="265"/>
    </location>
</feature>
<dbReference type="AlphaFoldDB" id="A0AA86I9K7"/>
<feature type="transmembrane region" description="Helical" evidence="6">
    <location>
        <begin position="429"/>
        <end position="448"/>
    </location>
</feature>
<evidence type="ECO:0000256" key="1">
    <source>
        <dbReference type="ARBA" id="ARBA00004651"/>
    </source>
</evidence>
<feature type="transmembrane region" description="Helical" evidence="6">
    <location>
        <begin position="377"/>
        <end position="395"/>
    </location>
</feature>
<keyword evidence="4 6" id="KW-1133">Transmembrane helix</keyword>
<feature type="transmembrane region" description="Helical" evidence="6">
    <location>
        <begin position="48"/>
        <end position="68"/>
    </location>
</feature>
<dbReference type="EMBL" id="CP022674">
    <property type="protein sequence ID" value="AXI30711.1"/>
    <property type="molecule type" value="Genomic_DNA"/>
</dbReference>
<keyword evidence="3 6" id="KW-0812">Transmembrane</keyword>
<dbReference type="InterPro" id="IPR024923">
    <property type="entry name" value="PG_synth_SpoVB"/>
</dbReference>
<feature type="transmembrane region" description="Helical" evidence="6">
    <location>
        <begin position="496"/>
        <end position="518"/>
    </location>
</feature>
<gene>
    <name evidence="7" type="ORF">CIB87_17425</name>
</gene>
<dbReference type="PANTHER" id="PTHR30250">
    <property type="entry name" value="PST FAMILY PREDICTED COLANIC ACID TRANSPORTER"/>
    <property type="match status" value="1"/>
</dbReference>
<feature type="transmembrane region" description="Helical" evidence="6">
    <location>
        <begin position="129"/>
        <end position="151"/>
    </location>
</feature>
<dbReference type="InterPro" id="IPR002797">
    <property type="entry name" value="Polysacc_synth"/>
</dbReference>
<dbReference type="PIRSF" id="PIRSF038958">
    <property type="entry name" value="PG_synth_SpoVB"/>
    <property type="match status" value="1"/>
</dbReference>
<dbReference type="Pfam" id="PF01943">
    <property type="entry name" value="Polysacc_synt"/>
    <property type="match status" value="1"/>
</dbReference>
<feature type="transmembrane region" description="Helical" evidence="6">
    <location>
        <begin position="172"/>
        <end position="190"/>
    </location>
</feature>
<feature type="transmembrane region" description="Helical" evidence="6">
    <location>
        <begin position="469"/>
        <end position="490"/>
    </location>
</feature>
<dbReference type="PANTHER" id="PTHR30250:SF21">
    <property type="entry name" value="LIPID II FLIPPASE MURJ"/>
    <property type="match status" value="1"/>
</dbReference>
<evidence type="ECO:0000256" key="3">
    <source>
        <dbReference type="ARBA" id="ARBA00022692"/>
    </source>
</evidence>
<dbReference type="Proteomes" id="UP000253834">
    <property type="component" value="Chromosome"/>
</dbReference>
<feature type="transmembrane region" description="Helical" evidence="6">
    <location>
        <begin position="196"/>
        <end position="217"/>
    </location>
</feature>
<evidence type="ECO:0000256" key="6">
    <source>
        <dbReference type="SAM" id="Phobius"/>
    </source>
</evidence>
<evidence type="ECO:0000256" key="2">
    <source>
        <dbReference type="ARBA" id="ARBA00022475"/>
    </source>
</evidence>
<feature type="transmembrane region" description="Helical" evidence="6">
    <location>
        <begin position="88"/>
        <end position="109"/>
    </location>
</feature>
<evidence type="ECO:0000256" key="4">
    <source>
        <dbReference type="ARBA" id="ARBA00022989"/>
    </source>
</evidence>
<comment type="subcellular location">
    <subcellularLocation>
        <location evidence="1">Cell membrane</location>
        <topology evidence="1">Multi-pass membrane protein</topology>
    </subcellularLocation>
</comment>
<feature type="transmembrane region" description="Helical" evidence="6">
    <location>
        <begin position="21"/>
        <end position="42"/>
    </location>
</feature>
<organism evidence="7 8">
    <name type="scientific">Priestia megaterium</name>
    <name type="common">Bacillus megaterium</name>
    <dbReference type="NCBI Taxonomy" id="1404"/>
    <lineage>
        <taxon>Bacteria</taxon>
        <taxon>Bacillati</taxon>
        <taxon>Bacillota</taxon>
        <taxon>Bacilli</taxon>
        <taxon>Bacillales</taxon>
        <taxon>Bacillaceae</taxon>
        <taxon>Priestia</taxon>
    </lineage>
</organism>
<feature type="transmembrane region" description="Helical" evidence="6">
    <location>
        <begin position="404"/>
        <end position="423"/>
    </location>
</feature>
<feature type="transmembrane region" description="Helical" evidence="6">
    <location>
        <begin position="293"/>
        <end position="317"/>
    </location>
</feature>
<dbReference type="RefSeq" id="WP_114896400.1">
    <property type="nucleotide sequence ID" value="NZ_CP022674.1"/>
</dbReference>
<feature type="transmembrane region" description="Helical" evidence="6">
    <location>
        <begin position="338"/>
        <end position="357"/>
    </location>
</feature>
<accession>A0AA86I9K7</accession>
<dbReference type="GO" id="GO:0005886">
    <property type="term" value="C:plasma membrane"/>
    <property type="evidence" value="ECO:0007669"/>
    <property type="project" value="UniProtKB-SubCell"/>
</dbReference>
<protein>
    <submittedName>
        <fullName evidence="7">Transporter</fullName>
    </submittedName>
</protein>
<proteinExistence type="predicted"/>
<evidence type="ECO:0000256" key="5">
    <source>
        <dbReference type="ARBA" id="ARBA00023136"/>
    </source>
</evidence>
<keyword evidence="2" id="KW-1003">Cell membrane</keyword>
<evidence type="ECO:0000313" key="8">
    <source>
        <dbReference type="Proteomes" id="UP000253834"/>
    </source>
</evidence>
<keyword evidence="5 6" id="KW-0472">Membrane</keyword>
<dbReference type="InterPro" id="IPR050833">
    <property type="entry name" value="Poly_Biosynth_Transport"/>
</dbReference>
<sequence>MEKKLMRGTLLLTASSLLTKILGFIYIIPFTALVGTSGYALYKYAYGPYTLMLSLSTMGLPLAVSKYVSKYNGLGNYRAGQDLLKAGLLLMTITGIIGFLVLYTMAPSLAELVINGKDSSGNSQKDVVYVIRMVSFALIIIPPMSLLRGYFQGNQSMGPSALSTIIEQIVRVLFILVGAYAVIHFFHGAMTKAVGIGTFGAFIGGVGGIGILGATYLKRKRLIMKEVNSGKNNKSVPFSLMFKELVRYAVPFVLVGLAIPIYQNIDTFTINMLFQSIGYGQAKAETINSVIGLAQILVMVPVSLATAFSMSLIPGITSSFVQGNLREVKGKITKTLQLLLFFTLPAAVGLCLLGKPVYMMVFGAKNSPEIGGVVLQWYAPAAILFALFTVTAAILQGINQQKKLIFGLGLGIVVKIVLNVLLVSSLKEIGPVVATYGGYGVSVIYNFYLIEKSISYRVQSLGKAALTPVLLVSVMSAAVLIGNYASHYFLENKLSASSLAISTSCISIALGAAVYLGLGVKTSLGQSVVLNRRKRM</sequence>
<dbReference type="CDD" id="cd13124">
    <property type="entry name" value="MATE_SpoVB_like"/>
    <property type="match status" value="1"/>
</dbReference>
<evidence type="ECO:0000313" key="7">
    <source>
        <dbReference type="EMBL" id="AXI30711.1"/>
    </source>
</evidence>